<dbReference type="STRING" id="1802613.A2V54_01020"/>
<evidence type="ECO:0000313" key="2">
    <source>
        <dbReference type="EMBL" id="OGC44742.1"/>
    </source>
</evidence>
<evidence type="ECO:0000313" key="3">
    <source>
        <dbReference type="Proteomes" id="UP000176583"/>
    </source>
</evidence>
<dbReference type="EMBL" id="MEUW01000011">
    <property type="protein sequence ID" value="OGC44742.1"/>
    <property type="molecule type" value="Genomic_DNA"/>
</dbReference>
<feature type="transmembrane region" description="Helical" evidence="1">
    <location>
        <begin position="33"/>
        <end position="66"/>
    </location>
</feature>
<sequence>MPDKQIFEETTLLVWEAPERIYARRGKTYFKNLFTLLGVLAAVAIFFKEFMLAGVLASFGFLQWVLSAHPPKIGSHVITNHGIKTHGHDYLWEELKEFWFAPHAGQMVLHIDTKTAYPGRLYLLLGKVAKEEITDVLRSYLPYQREAKEDLMEKISVGISRRFPLE</sequence>
<dbReference type="AlphaFoldDB" id="A0A1F4UIP8"/>
<keyword evidence="1" id="KW-0812">Transmembrane</keyword>
<keyword evidence="1" id="KW-1133">Transmembrane helix</keyword>
<reference evidence="2 3" key="1">
    <citation type="journal article" date="2016" name="Nat. Commun.">
        <title>Thousands of microbial genomes shed light on interconnected biogeochemical processes in an aquifer system.</title>
        <authorList>
            <person name="Anantharaman K."/>
            <person name="Brown C.T."/>
            <person name="Hug L.A."/>
            <person name="Sharon I."/>
            <person name="Castelle C.J."/>
            <person name="Probst A.J."/>
            <person name="Thomas B.C."/>
            <person name="Singh A."/>
            <person name="Wilkins M.J."/>
            <person name="Karaoz U."/>
            <person name="Brodie E.L."/>
            <person name="Williams K.H."/>
            <person name="Hubbard S.S."/>
            <person name="Banfield J.F."/>
        </authorList>
    </citation>
    <scope>NUCLEOTIDE SEQUENCE [LARGE SCALE GENOMIC DNA]</scope>
</reference>
<accession>A0A1F4UIP8</accession>
<comment type="caution">
    <text evidence="2">The sequence shown here is derived from an EMBL/GenBank/DDBJ whole genome shotgun (WGS) entry which is preliminary data.</text>
</comment>
<name>A0A1F4UIP8_UNCKA</name>
<keyword evidence="1" id="KW-0472">Membrane</keyword>
<proteinExistence type="predicted"/>
<organism evidence="2 3">
    <name type="scientific">candidate division WWE3 bacterium RBG_19FT_COMBO_53_11</name>
    <dbReference type="NCBI Taxonomy" id="1802613"/>
    <lineage>
        <taxon>Bacteria</taxon>
        <taxon>Katanobacteria</taxon>
    </lineage>
</organism>
<protein>
    <recommendedName>
        <fullName evidence="4">DUF5673 domain-containing protein</fullName>
    </recommendedName>
</protein>
<dbReference type="Proteomes" id="UP000176583">
    <property type="component" value="Unassembled WGS sequence"/>
</dbReference>
<gene>
    <name evidence="2" type="ORF">A2V54_01020</name>
</gene>
<evidence type="ECO:0008006" key="4">
    <source>
        <dbReference type="Google" id="ProtNLM"/>
    </source>
</evidence>
<evidence type="ECO:0000256" key="1">
    <source>
        <dbReference type="SAM" id="Phobius"/>
    </source>
</evidence>